<reference evidence="2 3" key="2">
    <citation type="journal article" date="2021" name="Mar. Drugs">
        <title>A New Micromonospora Strain with Antibiotic Activity Isolated from the Microbiome of a Mid-Atlantic Deep-Sea Sponge.</title>
        <authorList>
            <person name="Back C.R."/>
            <person name="Stennett H.L."/>
            <person name="Williams S.E."/>
            <person name="Wang L."/>
            <person name="Ojeda Gomez J."/>
            <person name="Abdulle O.M."/>
            <person name="Duffy T."/>
            <person name="Neal C."/>
            <person name="Mantell J."/>
            <person name="Jepson M.A."/>
            <person name="Hendry K.R."/>
            <person name="Powell D."/>
            <person name="Stach J.E.M."/>
            <person name="Essex-Lopresti A.E."/>
            <person name="Willis C.L."/>
            <person name="Curnow P."/>
            <person name="Race P.R."/>
        </authorList>
    </citation>
    <scope>NUCLEOTIDE SEQUENCE [LARGE SCALE GENOMIC DNA]</scope>
    <source>
        <strain evidence="2 3">28ISP2-46</strain>
    </source>
</reference>
<dbReference type="InterPro" id="IPR051908">
    <property type="entry name" value="Ribosomal_N-acetyltransferase"/>
</dbReference>
<dbReference type="EMBL" id="CP059322">
    <property type="protein sequence ID" value="QLQ37297.1"/>
    <property type="molecule type" value="Genomic_DNA"/>
</dbReference>
<dbReference type="Pfam" id="PF13302">
    <property type="entry name" value="Acetyltransf_3"/>
    <property type="match status" value="1"/>
</dbReference>
<name>A0A7L6B5S0_9ACTN</name>
<dbReference type="PROSITE" id="PS51186">
    <property type="entry name" value="GNAT"/>
    <property type="match status" value="1"/>
</dbReference>
<gene>
    <name evidence="2" type="ORF">H1D33_29465</name>
</gene>
<protein>
    <submittedName>
        <fullName evidence="2">GNAT family N-acetyltransferase</fullName>
    </submittedName>
</protein>
<dbReference type="GO" id="GO:1990189">
    <property type="term" value="F:protein N-terminal-serine acetyltransferase activity"/>
    <property type="evidence" value="ECO:0007669"/>
    <property type="project" value="TreeGrafter"/>
</dbReference>
<evidence type="ECO:0000259" key="1">
    <source>
        <dbReference type="PROSITE" id="PS51186"/>
    </source>
</evidence>
<organism evidence="2 3">
    <name type="scientific">Micromonospora robiginosa</name>
    <dbReference type="NCBI Taxonomy" id="2749844"/>
    <lineage>
        <taxon>Bacteria</taxon>
        <taxon>Bacillati</taxon>
        <taxon>Actinomycetota</taxon>
        <taxon>Actinomycetes</taxon>
        <taxon>Micromonosporales</taxon>
        <taxon>Micromonosporaceae</taxon>
        <taxon>Micromonospora</taxon>
    </lineage>
</organism>
<dbReference type="KEGG" id="mfeu:H1D33_29465"/>
<dbReference type="Gene3D" id="3.40.630.30">
    <property type="match status" value="1"/>
</dbReference>
<dbReference type="InterPro" id="IPR016181">
    <property type="entry name" value="Acyl_CoA_acyltransferase"/>
</dbReference>
<sequence length="195" mass="21384">MRFPLSTRPAVPAGTLAAGPQPTLAAGRDLVLRPWRDTDAAAFLAAYRDPEIRRWHTRRPASEEQVREWFAFYRRAWRQETAASWAMTYGGGDALGRIVVGAMDLGDGVAVCAYWVAPAARGAGVASRSLRAVSDWAFGAVGFHRLELDHSTRNHASCRVAVKAGFRPEGTRRSAAVHADGRHDMHVHARVRGDD</sequence>
<keyword evidence="3" id="KW-1185">Reference proteome</keyword>
<reference evidence="3" key="1">
    <citation type="submission" date="2020-07" db="EMBL/GenBank/DDBJ databases">
        <title>A new Micromonospora strain with potent antibiotic activity isolated from the microbiome of a mid-Atlantic deep-sea sponge.</title>
        <authorList>
            <person name="Back C.R."/>
            <person name="Stennett H.L."/>
            <person name="Williams S.E."/>
            <person name="Wang L."/>
            <person name="Ojeda Gomez J."/>
            <person name="Abdulle O.M."/>
            <person name="Duffy T."/>
            <person name="Hendry K.R."/>
            <person name="Powell D."/>
            <person name="Stach J.E."/>
            <person name="Essex-Lopresti A.E."/>
            <person name="Willis C.L."/>
            <person name="Curnow P."/>
            <person name="Race P.R."/>
        </authorList>
    </citation>
    <scope>NUCLEOTIDE SEQUENCE [LARGE SCALE GENOMIC DNA]</scope>
    <source>
        <strain evidence="3">28ISP2-46</strain>
    </source>
</reference>
<dbReference type="InterPro" id="IPR000182">
    <property type="entry name" value="GNAT_dom"/>
</dbReference>
<dbReference type="PANTHER" id="PTHR43441:SF10">
    <property type="entry name" value="ACETYLTRANSFERASE"/>
    <property type="match status" value="1"/>
</dbReference>
<dbReference type="GO" id="GO:0008999">
    <property type="term" value="F:protein-N-terminal-alanine acetyltransferase activity"/>
    <property type="evidence" value="ECO:0007669"/>
    <property type="project" value="TreeGrafter"/>
</dbReference>
<dbReference type="AlphaFoldDB" id="A0A7L6B5S0"/>
<dbReference type="SUPFAM" id="SSF55729">
    <property type="entry name" value="Acyl-CoA N-acyltransferases (Nat)"/>
    <property type="match status" value="1"/>
</dbReference>
<evidence type="ECO:0000313" key="2">
    <source>
        <dbReference type="EMBL" id="QLQ37297.1"/>
    </source>
</evidence>
<dbReference type="RefSeq" id="WP_181569786.1">
    <property type="nucleotide sequence ID" value="NZ_CP059322.2"/>
</dbReference>
<dbReference type="PANTHER" id="PTHR43441">
    <property type="entry name" value="RIBOSOMAL-PROTEIN-SERINE ACETYLTRANSFERASE"/>
    <property type="match status" value="1"/>
</dbReference>
<evidence type="ECO:0000313" key="3">
    <source>
        <dbReference type="Proteomes" id="UP000510844"/>
    </source>
</evidence>
<dbReference type="GO" id="GO:0005737">
    <property type="term" value="C:cytoplasm"/>
    <property type="evidence" value="ECO:0007669"/>
    <property type="project" value="TreeGrafter"/>
</dbReference>
<proteinExistence type="predicted"/>
<accession>A0A7L6B5S0</accession>
<feature type="domain" description="N-acetyltransferase" evidence="1">
    <location>
        <begin position="30"/>
        <end position="194"/>
    </location>
</feature>
<dbReference type="Proteomes" id="UP000510844">
    <property type="component" value="Chromosome"/>
</dbReference>